<dbReference type="AlphaFoldDB" id="A0A1E7KZ55"/>
<gene>
    <name evidence="2" type="ORF">AN218_02645</name>
    <name evidence="1" type="ORF">AN218_22330</name>
</gene>
<evidence type="ECO:0000313" key="1">
    <source>
        <dbReference type="EMBL" id="OEV09216.1"/>
    </source>
</evidence>
<dbReference type="EMBL" id="LJGW01000377">
    <property type="protein sequence ID" value="OEV09216.1"/>
    <property type="molecule type" value="Genomic_DNA"/>
</dbReference>
<proteinExistence type="predicted"/>
<dbReference type="Proteomes" id="UP000176005">
    <property type="component" value="Unassembled WGS sequence"/>
</dbReference>
<sequence>METPYNIGISATGPLPRGWHRVWWKAENGKTKTVLACDFDVAVQTQAALQHTLDEPVAMESWSDEENVSRA</sequence>
<dbReference type="RefSeq" id="WP_070014928.1">
    <property type="nucleotide sequence ID" value="NZ_LJGW01000048.1"/>
</dbReference>
<comment type="caution">
    <text evidence="1">The sequence shown here is derived from an EMBL/GenBank/DDBJ whole genome shotgun (WGS) entry which is preliminary data.</text>
</comment>
<dbReference type="EMBL" id="LJGW01000048">
    <property type="protein sequence ID" value="OEV13621.1"/>
    <property type="molecule type" value="Genomic_DNA"/>
</dbReference>
<reference evidence="1 3" key="1">
    <citation type="journal article" date="2016" name="Front. Microbiol.">
        <title>Comparative Genomics Analysis of Streptomyces Species Reveals Their Adaptation to the Marine Environment and Their Diversity at the Genomic Level.</title>
        <authorList>
            <person name="Tian X."/>
            <person name="Zhang Z."/>
            <person name="Yang T."/>
            <person name="Chen M."/>
            <person name="Li J."/>
            <person name="Chen F."/>
            <person name="Yang J."/>
            <person name="Li W."/>
            <person name="Zhang B."/>
            <person name="Zhang Z."/>
            <person name="Wu J."/>
            <person name="Zhang C."/>
            <person name="Long L."/>
            <person name="Xiao J."/>
        </authorList>
    </citation>
    <scope>NUCLEOTIDE SEQUENCE [LARGE SCALE GENOMIC DNA]</scope>
    <source>
        <strain evidence="1 3">SCSIO 10429</strain>
    </source>
</reference>
<name>A0A1E7KZ55_9ACTN</name>
<organism evidence="1 3">
    <name type="scientific">Streptomyces nanshensis</name>
    <dbReference type="NCBI Taxonomy" id="518642"/>
    <lineage>
        <taxon>Bacteria</taxon>
        <taxon>Bacillati</taxon>
        <taxon>Actinomycetota</taxon>
        <taxon>Actinomycetes</taxon>
        <taxon>Kitasatosporales</taxon>
        <taxon>Streptomycetaceae</taxon>
        <taxon>Streptomyces</taxon>
    </lineage>
</organism>
<evidence type="ECO:0000313" key="2">
    <source>
        <dbReference type="EMBL" id="OEV13621.1"/>
    </source>
</evidence>
<protein>
    <submittedName>
        <fullName evidence="1">Uncharacterized protein</fullName>
    </submittedName>
</protein>
<accession>A0A1E7KZ55</accession>
<evidence type="ECO:0000313" key="3">
    <source>
        <dbReference type="Proteomes" id="UP000176005"/>
    </source>
</evidence>
<keyword evidence="3" id="KW-1185">Reference proteome</keyword>